<dbReference type="EMBL" id="KV426424">
    <property type="protein sequence ID" value="KZV81048.1"/>
    <property type="molecule type" value="Genomic_DNA"/>
</dbReference>
<evidence type="ECO:0000313" key="1">
    <source>
        <dbReference type="EMBL" id="KZV81048.1"/>
    </source>
</evidence>
<dbReference type="PANTHER" id="PTHR33099:SF13">
    <property type="entry name" value="F-BOX DOMAIN-CONTAINING PROTEIN-RELATED"/>
    <property type="match status" value="1"/>
</dbReference>
<protein>
    <submittedName>
        <fullName evidence="1">Uncharacterized protein</fullName>
    </submittedName>
</protein>
<evidence type="ECO:0000313" key="2">
    <source>
        <dbReference type="Proteomes" id="UP000077266"/>
    </source>
</evidence>
<dbReference type="InParanoid" id="A0A165BQ68"/>
<proteinExistence type="predicted"/>
<sequence length="396" mass="43534">MDLELKGAFAWSTTYNEAPNPALRVDGLGTMGMPLGDCLAASIIQFCATEPQADANVLTLDATRVHFDNPAWTAWIVDVQGTVFRALRTSDTGAGARAILRSVVLRRSGARLLSAVPNVNGGQGTFGTMVVTLPAHFVGGSSVLTHQRDTLRVDISKSSLLCTSVVAWYRGVGLESEPITSGYSFALLYDLVSPPEFALAAPTEPFAVTKLRRVLLSWKQREDGAKPEKILLVLKDDYRRTYAVLTSEPWISSARLTGHDALVFRVLDGLAKELGFCLGLCTLLHTVTGTCAAVRRRRSWHDALDEESYTEMIPGTEKVKSAFIDFVDADGKEIMEELDWAEHEIIPAQWKKDLKDSDDFDRERTSKDCIEFTYVRTAIVVWPKSGTFANGLGNRA</sequence>
<name>A0A165BQ68_EXIGL</name>
<gene>
    <name evidence="1" type="ORF">EXIGLDRAFT_658783</name>
</gene>
<accession>A0A165BQ68</accession>
<organism evidence="1 2">
    <name type="scientific">Exidia glandulosa HHB12029</name>
    <dbReference type="NCBI Taxonomy" id="1314781"/>
    <lineage>
        <taxon>Eukaryota</taxon>
        <taxon>Fungi</taxon>
        <taxon>Dikarya</taxon>
        <taxon>Basidiomycota</taxon>
        <taxon>Agaricomycotina</taxon>
        <taxon>Agaricomycetes</taxon>
        <taxon>Auriculariales</taxon>
        <taxon>Exidiaceae</taxon>
        <taxon>Exidia</taxon>
    </lineage>
</organism>
<dbReference type="OrthoDB" id="124582at2759"/>
<dbReference type="PANTHER" id="PTHR33099">
    <property type="entry name" value="FE2OG DIOXYGENASE DOMAIN-CONTAINING PROTEIN"/>
    <property type="match status" value="1"/>
</dbReference>
<dbReference type="Proteomes" id="UP000077266">
    <property type="component" value="Unassembled WGS sequence"/>
</dbReference>
<dbReference type="AlphaFoldDB" id="A0A165BQ68"/>
<keyword evidence="2" id="KW-1185">Reference proteome</keyword>
<reference evidence="1 2" key="1">
    <citation type="journal article" date="2016" name="Mol. Biol. Evol.">
        <title>Comparative Genomics of Early-Diverging Mushroom-Forming Fungi Provides Insights into the Origins of Lignocellulose Decay Capabilities.</title>
        <authorList>
            <person name="Nagy L.G."/>
            <person name="Riley R."/>
            <person name="Tritt A."/>
            <person name="Adam C."/>
            <person name="Daum C."/>
            <person name="Floudas D."/>
            <person name="Sun H."/>
            <person name="Yadav J.S."/>
            <person name="Pangilinan J."/>
            <person name="Larsson K.H."/>
            <person name="Matsuura K."/>
            <person name="Barry K."/>
            <person name="Labutti K."/>
            <person name="Kuo R."/>
            <person name="Ohm R.A."/>
            <person name="Bhattacharya S.S."/>
            <person name="Shirouzu T."/>
            <person name="Yoshinaga Y."/>
            <person name="Martin F.M."/>
            <person name="Grigoriev I.V."/>
            <person name="Hibbett D.S."/>
        </authorList>
    </citation>
    <scope>NUCLEOTIDE SEQUENCE [LARGE SCALE GENOMIC DNA]</scope>
    <source>
        <strain evidence="1 2">HHB12029</strain>
    </source>
</reference>